<reference evidence="1" key="1">
    <citation type="submission" date="2021-03" db="EMBL/GenBank/DDBJ databases">
        <title>Genome sequencing and assembly of Tianweitania sediminis.</title>
        <authorList>
            <person name="Chhetri G."/>
        </authorList>
    </citation>
    <scope>NUCLEOTIDE SEQUENCE</scope>
    <source>
        <strain evidence="1">Z8</strain>
    </source>
</reference>
<evidence type="ECO:0000313" key="1">
    <source>
        <dbReference type="EMBL" id="MBP0440791.1"/>
    </source>
</evidence>
<gene>
    <name evidence="1" type="ORF">J5Y06_19250</name>
</gene>
<dbReference type="AlphaFoldDB" id="A0A8J7R4R9"/>
<protein>
    <submittedName>
        <fullName evidence="1">Uncharacterized protein</fullName>
    </submittedName>
</protein>
<dbReference type="Proteomes" id="UP000666240">
    <property type="component" value="Unassembled WGS sequence"/>
</dbReference>
<keyword evidence="2" id="KW-1185">Reference proteome</keyword>
<sequence length="74" mass="8270">MTNANRRSSHDTARLEYIHAMLGQLQAMARGEQADMVAYLIELAYIEAGDVLRGERPFSRVELPGNVHQRDSAA</sequence>
<organism evidence="1 2">
    <name type="scientific">Tianweitania sediminis</name>
    <dbReference type="NCBI Taxonomy" id="1502156"/>
    <lineage>
        <taxon>Bacteria</taxon>
        <taxon>Pseudomonadati</taxon>
        <taxon>Pseudomonadota</taxon>
        <taxon>Alphaproteobacteria</taxon>
        <taxon>Hyphomicrobiales</taxon>
        <taxon>Phyllobacteriaceae</taxon>
        <taxon>Tianweitania</taxon>
    </lineage>
</organism>
<comment type="caution">
    <text evidence="1">The sequence shown here is derived from an EMBL/GenBank/DDBJ whole genome shotgun (WGS) entry which is preliminary data.</text>
</comment>
<name>A0A8J7R4R9_9HYPH</name>
<proteinExistence type="predicted"/>
<evidence type="ECO:0000313" key="2">
    <source>
        <dbReference type="Proteomes" id="UP000666240"/>
    </source>
</evidence>
<dbReference type="RefSeq" id="WP_209336822.1">
    <property type="nucleotide sequence ID" value="NZ_JAGIYY010000009.1"/>
</dbReference>
<dbReference type="EMBL" id="JAGIYY010000009">
    <property type="protein sequence ID" value="MBP0440791.1"/>
    <property type="molecule type" value="Genomic_DNA"/>
</dbReference>
<accession>A0A8J7R4R9</accession>